<dbReference type="OrthoDB" id="9757976at2"/>
<dbReference type="Proteomes" id="UP000053557">
    <property type="component" value="Unassembled WGS sequence"/>
</dbReference>
<dbReference type="Gene3D" id="3.40.30.10">
    <property type="entry name" value="Glutaredoxin"/>
    <property type="match status" value="1"/>
</dbReference>
<reference evidence="1 2" key="1">
    <citation type="submission" date="2015-12" db="EMBL/GenBank/DDBJ databases">
        <title>Draft genome sequence of Acidibacillus ferrooxidans ITV001, isolated from a chalcopyrite acid mine drainage site in Brazil.</title>
        <authorList>
            <person name="Dall'Agnol H."/>
            <person name="Nancucheo I."/>
            <person name="Johnson B."/>
            <person name="Oliveira R."/>
            <person name="Leite L."/>
            <person name="Pylro V."/>
            <person name="Nunes G.L."/>
            <person name="Tzotzos G."/>
            <person name="Fernandes G.R."/>
            <person name="Dutra J."/>
            <person name="Orellana S.C."/>
            <person name="Oliveira G."/>
        </authorList>
    </citation>
    <scope>NUCLEOTIDE SEQUENCE [LARGE SCALE GENOMIC DNA]</scope>
    <source>
        <strain evidence="2">ITV01</strain>
    </source>
</reference>
<name>A0A101XRT2_9BACL</name>
<comment type="caution">
    <text evidence="1">The sequence shown here is derived from an EMBL/GenBank/DDBJ whole genome shotgun (WGS) entry which is preliminary data.</text>
</comment>
<proteinExistence type="predicted"/>
<dbReference type="CDD" id="cd02980">
    <property type="entry name" value="TRX_Fd_family"/>
    <property type="match status" value="1"/>
</dbReference>
<accession>A0A101XRT2</accession>
<sequence length="138" mass="15308">MDATKLQSNVLVAEKTTKRAVLGQVFVCSGCCCGQTGKGKPGIPLDWLKKSWKERKLLKTVQLTITGCLGPCDVLNVVGIATKERQRWFGGITTETPYEVLLAWAEETRTRGEPAPIPDALLHYEFERFCSRVHADSI</sequence>
<dbReference type="EMBL" id="LPVJ01000019">
    <property type="protein sequence ID" value="KUO96359.1"/>
    <property type="molecule type" value="Genomic_DNA"/>
</dbReference>
<dbReference type="AlphaFoldDB" id="A0A101XRT2"/>
<keyword evidence="2" id="KW-1185">Reference proteome</keyword>
<evidence type="ECO:0000313" key="2">
    <source>
        <dbReference type="Proteomes" id="UP000053557"/>
    </source>
</evidence>
<gene>
    <name evidence="1" type="ORF">ATW55_03935</name>
</gene>
<dbReference type="RefSeq" id="WP_067714439.1">
    <property type="nucleotide sequence ID" value="NZ_LPVJ01000019.1"/>
</dbReference>
<organism evidence="1 2">
    <name type="scientific">Ferroacidibacillus organovorans</name>
    <dbReference type="NCBI Taxonomy" id="1765683"/>
    <lineage>
        <taxon>Bacteria</taxon>
        <taxon>Bacillati</taxon>
        <taxon>Bacillota</taxon>
        <taxon>Bacilli</taxon>
        <taxon>Bacillales</taxon>
        <taxon>Alicyclobacillaceae</taxon>
        <taxon>Ferroacidibacillus</taxon>
    </lineage>
</organism>
<protein>
    <submittedName>
        <fullName evidence="1">Cobalt chelatase</fullName>
    </submittedName>
</protein>
<evidence type="ECO:0000313" key="1">
    <source>
        <dbReference type="EMBL" id="KUO96359.1"/>
    </source>
</evidence>